<dbReference type="EMBL" id="JALLAZ020001621">
    <property type="protein sequence ID" value="KAL3770745.1"/>
    <property type="molecule type" value="Genomic_DNA"/>
</dbReference>
<keyword evidence="1" id="KW-0812">Transmembrane</keyword>
<feature type="transmembrane region" description="Helical" evidence="1">
    <location>
        <begin position="108"/>
        <end position="126"/>
    </location>
</feature>
<evidence type="ECO:0000313" key="3">
    <source>
        <dbReference type="Proteomes" id="UP001530315"/>
    </source>
</evidence>
<proteinExistence type="predicted"/>
<keyword evidence="1" id="KW-1133">Transmembrane helix</keyword>
<dbReference type="AlphaFoldDB" id="A0ABD3NDC3"/>
<comment type="caution">
    <text evidence="2">The sequence shown here is derived from an EMBL/GenBank/DDBJ whole genome shotgun (WGS) entry which is preliminary data.</text>
</comment>
<gene>
    <name evidence="2" type="ORF">ACHAW5_001462</name>
</gene>
<dbReference type="Proteomes" id="UP001530315">
    <property type="component" value="Unassembled WGS sequence"/>
</dbReference>
<organism evidence="2 3">
    <name type="scientific">Stephanodiscus triporus</name>
    <dbReference type="NCBI Taxonomy" id="2934178"/>
    <lineage>
        <taxon>Eukaryota</taxon>
        <taxon>Sar</taxon>
        <taxon>Stramenopiles</taxon>
        <taxon>Ochrophyta</taxon>
        <taxon>Bacillariophyta</taxon>
        <taxon>Coscinodiscophyceae</taxon>
        <taxon>Thalassiosirophycidae</taxon>
        <taxon>Stephanodiscales</taxon>
        <taxon>Stephanodiscaceae</taxon>
        <taxon>Stephanodiscus</taxon>
    </lineage>
</organism>
<feature type="transmembrane region" description="Helical" evidence="1">
    <location>
        <begin position="30"/>
        <end position="50"/>
    </location>
</feature>
<evidence type="ECO:0000256" key="1">
    <source>
        <dbReference type="SAM" id="Phobius"/>
    </source>
</evidence>
<evidence type="ECO:0000313" key="2">
    <source>
        <dbReference type="EMBL" id="KAL3770745.1"/>
    </source>
</evidence>
<accession>A0ABD3NDC3</accession>
<name>A0ABD3NDC3_9STRA</name>
<reference evidence="2 3" key="1">
    <citation type="submission" date="2024-10" db="EMBL/GenBank/DDBJ databases">
        <title>Updated reference genomes for cyclostephanoid diatoms.</title>
        <authorList>
            <person name="Roberts W.R."/>
            <person name="Alverson A.J."/>
        </authorList>
    </citation>
    <scope>NUCLEOTIDE SEQUENCE [LARGE SCALE GENOMIC DNA]</scope>
    <source>
        <strain evidence="2 3">AJA276-08</strain>
    </source>
</reference>
<keyword evidence="3" id="KW-1185">Reference proteome</keyword>
<sequence length="155" mass="17230">MPPPRAFVEGIQFMAHATRQRAHVHHEQDIVLSGQFIAIIVAYCVAIAVIDSDVVLSRVIAQTPRGPFGAHTEIVTAPQLRLCVYCEGRIAHDVLRVVIHSSNCRNDLLLILARHWIILVVGYGAYQLTYAQVHGLQEYLQLESIPVDESTRGKG</sequence>
<protein>
    <submittedName>
        <fullName evidence="2">Uncharacterized protein</fullName>
    </submittedName>
</protein>
<keyword evidence="1" id="KW-0472">Membrane</keyword>